<dbReference type="AlphaFoldDB" id="F9CZG7"/>
<dbReference type="Pfam" id="PF00288">
    <property type="entry name" value="GHMP_kinases_N"/>
    <property type="match status" value="1"/>
</dbReference>
<dbReference type="UniPathway" id="UPA00241"/>
<evidence type="ECO:0000313" key="7">
    <source>
        <dbReference type="EMBL" id="EGP94556.1"/>
    </source>
</evidence>
<evidence type="ECO:0000256" key="5">
    <source>
        <dbReference type="HAMAP-Rule" id="MF_02223"/>
    </source>
</evidence>
<evidence type="ECO:0000259" key="6">
    <source>
        <dbReference type="Pfam" id="PF00288"/>
    </source>
</evidence>
<keyword evidence="5" id="KW-0173">Coenzyme A biosynthesis</keyword>
<keyword evidence="2 5" id="KW-0547">Nucleotide-binding</keyword>
<reference evidence="7 8" key="1">
    <citation type="journal article" date="2011" name="J. Bacteriol.">
        <title>Genome Sequence of an Ammonia-Oxidizing Soil Archaeon, "Candidatus Nitrosoarchaeum koreensis" MY1.</title>
        <authorList>
            <person name="Kim B.K."/>
            <person name="Jung M.Y."/>
            <person name="Yu D.S."/>
            <person name="Park S.J."/>
            <person name="Oh T.K."/>
            <person name="Rhee S.K."/>
            <person name="Kim J.F."/>
        </authorList>
    </citation>
    <scope>NUCLEOTIDE SEQUENCE [LARGE SCALE GENOMIC DNA]</scope>
    <source>
        <strain evidence="7 8">MY1</strain>
    </source>
</reference>
<dbReference type="InterPro" id="IPR012043">
    <property type="entry name" value="PoK"/>
</dbReference>
<dbReference type="GeneID" id="56064167"/>
<dbReference type="OrthoDB" id="85822at2157"/>
<organism evidence="7 8">
    <name type="scientific">Nitrosarchaeum koreense MY1</name>
    <dbReference type="NCBI Taxonomy" id="1001994"/>
    <lineage>
        <taxon>Archaea</taxon>
        <taxon>Nitrososphaerota</taxon>
        <taxon>Nitrososphaeria</taxon>
        <taxon>Nitrosopumilales</taxon>
        <taxon>Nitrosopumilaceae</taxon>
        <taxon>Nitrosarchaeum</taxon>
    </lineage>
</organism>
<dbReference type="GO" id="GO:0016301">
    <property type="term" value="F:kinase activity"/>
    <property type="evidence" value="ECO:0007669"/>
    <property type="project" value="UniProtKB-UniRule"/>
</dbReference>
<keyword evidence="1 5" id="KW-0808">Transferase</keyword>
<proteinExistence type="inferred from homology"/>
<gene>
    <name evidence="7" type="ORF">MY1_1810</name>
</gene>
<dbReference type="RefSeq" id="WP_007551570.1">
    <property type="nucleotide sequence ID" value="NZ_AFPU01000001.1"/>
</dbReference>
<evidence type="ECO:0000256" key="1">
    <source>
        <dbReference type="ARBA" id="ARBA00022679"/>
    </source>
</evidence>
<dbReference type="STRING" id="1001994.MY1_1810"/>
<comment type="caution">
    <text evidence="7">The sequence shown here is derived from an EMBL/GenBank/DDBJ whole genome shotgun (WGS) entry which is preliminary data.</text>
</comment>
<protein>
    <recommendedName>
        <fullName evidence="5">Pantoate kinase</fullName>
        <shortName evidence="5">PoK</shortName>
        <ecNumber evidence="5">2.7.1.169</ecNumber>
    </recommendedName>
</protein>
<dbReference type="Proteomes" id="UP000004440">
    <property type="component" value="Unassembled WGS sequence"/>
</dbReference>
<dbReference type="InterPro" id="IPR006203">
    <property type="entry name" value="GHMP_knse_ATP-bd_CS"/>
</dbReference>
<dbReference type="GO" id="GO:0005524">
    <property type="term" value="F:ATP binding"/>
    <property type="evidence" value="ECO:0007669"/>
    <property type="project" value="UniProtKB-KW"/>
</dbReference>
<sequence length="304" mass="33783">MESTAFCPAHVTGFFKAYLEKDDQKTPEKIGSMGAGFSIREGVTTHINILPKINQNSNFKITTIGYESDKTDVSEYVLNEFLKLGNFEDMFFDIRHEITIPVGYGLGSSSAVALSLSYALDHVLKTKLDHTMIGQIAHNAEINCNTGLGDVLASYHGGFEIRIKPGAPGIGQVEKINPGEITIIMICFSPISTNKFIKERLSQINGLGGKMVTKLLESKNYEHFEDMSLEFAKYIQVMTLRMENLIQELSLNGIKCGVALFGETVFTMIPKEKEEKVLQILKKYSEAIIIKSELDNQGARVLNN</sequence>
<dbReference type="SUPFAM" id="SSF54211">
    <property type="entry name" value="Ribosomal protein S5 domain 2-like"/>
    <property type="match status" value="1"/>
</dbReference>
<dbReference type="PATRIC" id="fig|1001994.6.peg.1783"/>
<keyword evidence="8" id="KW-1185">Reference proteome</keyword>
<evidence type="ECO:0000313" key="8">
    <source>
        <dbReference type="Proteomes" id="UP000004440"/>
    </source>
</evidence>
<dbReference type="PRINTS" id="PR00959">
    <property type="entry name" value="MEVGALKINASE"/>
</dbReference>
<dbReference type="InterPro" id="IPR020568">
    <property type="entry name" value="Ribosomal_Su5_D2-typ_SF"/>
</dbReference>
<comment type="function">
    <text evidence="5">Phosphorylates (R)-pantoate to form (R)-4-phosphopantoate in the CoA biosynthesis pathway.</text>
</comment>
<keyword evidence="3 5" id="KW-0418">Kinase</keyword>
<dbReference type="EMBL" id="AFPU01000001">
    <property type="protein sequence ID" value="EGP94556.1"/>
    <property type="molecule type" value="Genomic_DNA"/>
</dbReference>
<dbReference type="PANTHER" id="PTHR42282">
    <property type="entry name" value="PANTOATE KINASE-RELATED"/>
    <property type="match status" value="1"/>
</dbReference>
<dbReference type="EC" id="2.7.1.169" evidence="5"/>
<feature type="domain" description="GHMP kinase N-terminal" evidence="6">
    <location>
        <begin position="91"/>
        <end position="158"/>
    </location>
</feature>
<dbReference type="GO" id="GO:0015937">
    <property type="term" value="P:coenzyme A biosynthetic process"/>
    <property type="evidence" value="ECO:0007669"/>
    <property type="project" value="UniProtKB-UniRule"/>
</dbReference>
<dbReference type="HAMAP" id="MF_02223">
    <property type="entry name" value="Pantoate_kinase"/>
    <property type="match status" value="1"/>
</dbReference>
<dbReference type="Gene3D" id="3.30.230.120">
    <property type="match status" value="1"/>
</dbReference>
<evidence type="ECO:0000256" key="4">
    <source>
        <dbReference type="ARBA" id="ARBA00022840"/>
    </source>
</evidence>
<dbReference type="PIRSF" id="PIRSF016896">
    <property type="entry name" value="GHMP_arc_MJ0969"/>
    <property type="match status" value="1"/>
</dbReference>
<comment type="similarity">
    <text evidence="5">Belongs to the GHMP kinase family. PoK subfamily.</text>
</comment>
<comment type="pathway">
    <text evidence="5">Cofactor biosynthesis; coenzyme A biosynthesis.</text>
</comment>
<name>F9CZG7_9ARCH</name>
<dbReference type="PROSITE" id="PS00627">
    <property type="entry name" value="GHMP_KINASES_ATP"/>
    <property type="match status" value="1"/>
</dbReference>
<comment type="catalytic activity">
    <reaction evidence="5">
        <text>(R)-pantoate + ATP = (R)-4-phosphopantoate + ADP + H(+)</text>
        <dbReference type="Rhea" id="RHEA:28246"/>
        <dbReference type="ChEBI" id="CHEBI:15378"/>
        <dbReference type="ChEBI" id="CHEBI:15980"/>
        <dbReference type="ChEBI" id="CHEBI:30616"/>
        <dbReference type="ChEBI" id="CHEBI:61294"/>
        <dbReference type="ChEBI" id="CHEBI:456216"/>
        <dbReference type="EC" id="2.7.1.169"/>
    </reaction>
</comment>
<evidence type="ECO:0000256" key="2">
    <source>
        <dbReference type="ARBA" id="ARBA00022741"/>
    </source>
</evidence>
<dbReference type="InterPro" id="IPR006204">
    <property type="entry name" value="GHMP_kinase_N_dom"/>
</dbReference>
<dbReference type="PANTHER" id="PTHR42282:SF1">
    <property type="entry name" value="PANTOATE KINASE"/>
    <property type="match status" value="1"/>
</dbReference>
<accession>F9CZG7</accession>
<keyword evidence="4 5" id="KW-0067">ATP-binding</keyword>
<evidence type="ECO:0000256" key="3">
    <source>
        <dbReference type="ARBA" id="ARBA00022777"/>
    </source>
</evidence>